<gene>
    <name evidence="2" type="ORF">QNI22_29140</name>
</gene>
<dbReference type="RefSeq" id="WP_314516392.1">
    <property type="nucleotide sequence ID" value="NZ_JASJOU010000013.1"/>
</dbReference>
<comment type="caution">
    <text evidence="2">The sequence shown here is derived from an EMBL/GenBank/DDBJ whole genome shotgun (WGS) entry which is preliminary data.</text>
</comment>
<dbReference type="InterPro" id="IPR029063">
    <property type="entry name" value="SAM-dependent_MTases_sf"/>
</dbReference>
<evidence type="ECO:0000313" key="3">
    <source>
        <dbReference type="Proteomes" id="UP001232063"/>
    </source>
</evidence>
<reference evidence="2" key="1">
    <citation type="submission" date="2023-05" db="EMBL/GenBank/DDBJ databases">
        <authorList>
            <person name="Zhang X."/>
        </authorList>
    </citation>
    <scope>NUCLEOTIDE SEQUENCE</scope>
    <source>
        <strain evidence="2">BD1B2-1</strain>
    </source>
</reference>
<protein>
    <submittedName>
        <fullName evidence="2">Methyltransferase domain-containing protein</fullName>
    </submittedName>
</protein>
<keyword evidence="2" id="KW-0489">Methyltransferase</keyword>
<dbReference type="GO" id="GO:0008757">
    <property type="term" value="F:S-adenosylmethionine-dependent methyltransferase activity"/>
    <property type="evidence" value="ECO:0007669"/>
    <property type="project" value="InterPro"/>
</dbReference>
<dbReference type="EMBL" id="JASJOU010000013">
    <property type="protein sequence ID" value="MDJ1504763.1"/>
    <property type="molecule type" value="Genomic_DNA"/>
</dbReference>
<name>A0AAE3UGB6_9BACT</name>
<dbReference type="Pfam" id="PF08241">
    <property type="entry name" value="Methyltransf_11"/>
    <property type="match status" value="1"/>
</dbReference>
<dbReference type="SUPFAM" id="SSF53335">
    <property type="entry name" value="S-adenosyl-L-methionine-dependent methyltransferases"/>
    <property type="match status" value="1"/>
</dbReference>
<proteinExistence type="predicted"/>
<evidence type="ECO:0000259" key="1">
    <source>
        <dbReference type="Pfam" id="PF08241"/>
    </source>
</evidence>
<organism evidence="2 3">
    <name type="scientific">Xanthocytophaga agilis</name>
    <dbReference type="NCBI Taxonomy" id="3048010"/>
    <lineage>
        <taxon>Bacteria</taxon>
        <taxon>Pseudomonadati</taxon>
        <taxon>Bacteroidota</taxon>
        <taxon>Cytophagia</taxon>
        <taxon>Cytophagales</taxon>
        <taxon>Rhodocytophagaceae</taxon>
        <taxon>Xanthocytophaga</taxon>
    </lineage>
</organism>
<dbReference type="Gene3D" id="3.40.50.150">
    <property type="entry name" value="Vaccinia Virus protein VP39"/>
    <property type="match status" value="1"/>
</dbReference>
<sequence length="216" mass="23555">MLYLMNAIHTVSAEIQKKSIDGRLLAKYAQIEENDILVDLTSDMDTNIVVFKDIVAPYGKVIGIVPTTLSATTDVTRQTTGFVSVEFRQGNPEELPLAGSSAHVVTNSQVLNLAHNTEKVFAEIFRVLKPGGRSAITAIIQHAELSDYLVAIEKLGFENIQVKQQQAVSLTDLTLNGYLSEQEIVAIPKEITDLLYLTVYAEKPGNGMGVQSCVCS</sequence>
<dbReference type="AlphaFoldDB" id="A0AAE3UGB6"/>
<feature type="domain" description="Methyltransferase type 11" evidence="1">
    <location>
        <begin position="76"/>
        <end position="135"/>
    </location>
</feature>
<dbReference type="GO" id="GO:0032259">
    <property type="term" value="P:methylation"/>
    <property type="evidence" value="ECO:0007669"/>
    <property type="project" value="UniProtKB-KW"/>
</dbReference>
<accession>A0AAE3UGB6</accession>
<dbReference type="InterPro" id="IPR013216">
    <property type="entry name" value="Methyltransf_11"/>
</dbReference>
<keyword evidence="2" id="KW-0808">Transferase</keyword>
<evidence type="ECO:0000313" key="2">
    <source>
        <dbReference type="EMBL" id="MDJ1504763.1"/>
    </source>
</evidence>
<dbReference type="Proteomes" id="UP001232063">
    <property type="component" value="Unassembled WGS sequence"/>
</dbReference>
<keyword evidence="3" id="KW-1185">Reference proteome</keyword>